<evidence type="ECO:0000313" key="1">
    <source>
        <dbReference type="EMBL" id="TWL22042.1"/>
    </source>
</evidence>
<dbReference type="Proteomes" id="UP000435910">
    <property type="component" value="Unassembled WGS sequence"/>
</dbReference>
<evidence type="ECO:0000313" key="2">
    <source>
        <dbReference type="Proteomes" id="UP000435910"/>
    </source>
</evidence>
<sequence>MELLTKNALFHRYALNKKGRVTPKKMFDADKARKMVDNEEDGWRNARSLGVNPNALKRATDALKNITLPDFNKKGG</sequence>
<accession>A0A8B5Y747</accession>
<dbReference type="RefSeq" id="WP_003179341.1">
    <property type="nucleotide sequence ID" value="NZ_JARAFC010000007.1"/>
</dbReference>
<name>A0A8B5Y747_BACLI</name>
<dbReference type="AlphaFoldDB" id="A0A8B5Y747"/>
<organism evidence="1 2">
    <name type="scientific">Bacillus licheniformis</name>
    <dbReference type="NCBI Taxonomy" id="1402"/>
    <lineage>
        <taxon>Bacteria</taxon>
        <taxon>Bacillati</taxon>
        <taxon>Bacillota</taxon>
        <taxon>Bacilli</taxon>
        <taxon>Bacillales</taxon>
        <taxon>Bacillaceae</taxon>
        <taxon>Bacillus</taxon>
    </lineage>
</organism>
<dbReference type="EMBL" id="NILC01000030">
    <property type="protein sequence ID" value="TWL22042.1"/>
    <property type="molecule type" value="Genomic_DNA"/>
</dbReference>
<gene>
    <name evidence="1" type="ORF">CHCC16736_0505</name>
</gene>
<comment type="caution">
    <text evidence="1">The sequence shown here is derived from an EMBL/GenBank/DDBJ whole genome shotgun (WGS) entry which is preliminary data.</text>
</comment>
<protein>
    <submittedName>
        <fullName evidence="1">Uncharacterized protein</fullName>
    </submittedName>
</protein>
<reference evidence="1 2" key="1">
    <citation type="submission" date="2019-06" db="EMBL/GenBank/DDBJ databases">
        <title>Genome sequence analysis of &gt;100 Bacillus licheniformis strains suggests intrinsic resistance to this species.</title>
        <authorList>
            <person name="Wels M."/>
            <person name="Siezen R.J."/>
            <person name="Johansen E."/>
            <person name="Stuer-Lauridsen B."/>
            <person name="Bjerre K."/>
            <person name="Nielsen B.K.K."/>
        </authorList>
    </citation>
    <scope>NUCLEOTIDE SEQUENCE [LARGE SCALE GENOMIC DNA]</scope>
    <source>
        <strain evidence="1 2">BAC-16736</strain>
    </source>
</reference>
<proteinExistence type="predicted"/>